<gene>
    <name evidence="2" type="ORF">HWQ56_19105</name>
</gene>
<keyword evidence="3" id="KW-1185">Reference proteome</keyword>
<feature type="compositionally biased region" description="Pro residues" evidence="1">
    <location>
        <begin position="33"/>
        <end position="42"/>
    </location>
</feature>
<reference evidence="2 3" key="1">
    <citation type="submission" date="2020-06" db="EMBL/GenBank/DDBJ databases">
        <title>Pseudomonas eucalypticola sp. nov., an endophyte of Eucalyptus dunnii leaves with biocontrol ability of eucalyptus leaf blight.</title>
        <authorList>
            <person name="Liu Y."/>
            <person name="Song Z."/>
            <person name="Zeng H."/>
            <person name="Lu M."/>
            <person name="Wang X."/>
            <person name="Lian X."/>
            <person name="Zhang Q."/>
        </authorList>
    </citation>
    <scope>NUCLEOTIDE SEQUENCE [LARGE SCALE GENOMIC DNA]</scope>
    <source>
        <strain evidence="2 3">NP-1</strain>
    </source>
</reference>
<dbReference type="KEGG" id="pez:HWQ56_19105"/>
<evidence type="ECO:0000313" key="3">
    <source>
        <dbReference type="Proteomes" id="UP000509568"/>
    </source>
</evidence>
<proteinExistence type="predicted"/>
<feature type="compositionally biased region" description="Polar residues" evidence="1">
    <location>
        <begin position="1"/>
        <end position="12"/>
    </location>
</feature>
<sequence>MTSDSKAPTDTSSGKDEDLGFDPDSPDVNDPATDPPHPPPIDNPAKDKAKDK</sequence>
<organism evidence="2 3">
    <name type="scientific">Pseudomonas eucalypticola</name>
    <dbReference type="NCBI Taxonomy" id="2599595"/>
    <lineage>
        <taxon>Bacteria</taxon>
        <taxon>Pseudomonadati</taxon>
        <taxon>Pseudomonadota</taxon>
        <taxon>Gammaproteobacteria</taxon>
        <taxon>Pseudomonadales</taxon>
        <taxon>Pseudomonadaceae</taxon>
        <taxon>Pseudomonas</taxon>
    </lineage>
</organism>
<dbReference type="AlphaFoldDB" id="A0A7D5D803"/>
<name>A0A7D5D803_9PSED</name>
<dbReference type="RefSeq" id="WP_176571495.1">
    <property type="nucleotide sequence ID" value="NZ_CP056030.1"/>
</dbReference>
<protein>
    <submittedName>
        <fullName evidence="2">Uncharacterized protein</fullName>
    </submittedName>
</protein>
<dbReference type="Proteomes" id="UP000509568">
    <property type="component" value="Chromosome"/>
</dbReference>
<feature type="region of interest" description="Disordered" evidence="1">
    <location>
        <begin position="1"/>
        <end position="52"/>
    </location>
</feature>
<evidence type="ECO:0000313" key="2">
    <source>
        <dbReference type="EMBL" id="QKZ05794.1"/>
    </source>
</evidence>
<dbReference type="EMBL" id="CP056030">
    <property type="protein sequence ID" value="QKZ05794.1"/>
    <property type="molecule type" value="Genomic_DNA"/>
</dbReference>
<accession>A0A7D5D803</accession>
<evidence type="ECO:0000256" key="1">
    <source>
        <dbReference type="SAM" id="MobiDB-lite"/>
    </source>
</evidence>